<accession>B0CRX6</accession>
<keyword evidence="3 8" id="KW-0812">Transmembrane</keyword>
<dbReference type="GO" id="GO:0015369">
    <property type="term" value="F:calcium:proton antiporter activity"/>
    <property type="evidence" value="ECO:0007669"/>
    <property type="project" value="TreeGrafter"/>
</dbReference>
<reference evidence="10 11" key="1">
    <citation type="journal article" date="2008" name="Nature">
        <title>The genome of Laccaria bicolor provides insights into mycorrhizal symbiosis.</title>
        <authorList>
            <person name="Martin F."/>
            <person name="Aerts A."/>
            <person name="Ahren D."/>
            <person name="Brun A."/>
            <person name="Danchin E.G.J."/>
            <person name="Duchaussoy F."/>
            <person name="Gibon J."/>
            <person name="Kohler A."/>
            <person name="Lindquist E."/>
            <person name="Pereda V."/>
            <person name="Salamov A."/>
            <person name="Shapiro H.J."/>
            <person name="Wuyts J."/>
            <person name="Blaudez D."/>
            <person name="Buee M."/>
            <person name="Brokstein P."/>
            <person name="Canbaeck B."/>
            <person name="Cohen D."/>
            <person name="Courty P.E."/>
            <person name="Coutinho P.M."/>
            <person name="Delaruelle C."/>
            <person name="Detter J.C."/>
            <person name="Deveau A."/>
            <person name="DiFazio S."/>
            <person name="Duplessis S."/>
            <person name="Fraissinet-Tachet L."/>
            <person name="Lucic E."/>
            <person name="Frey-Klett P."/>
            <person name="Fourrey C."/>
            <person name="Feussner I."/>
            <person name="Gay G."/>
            <person name="Grimwood J."/>
            <person name="Hoegger P.J."/>
            <person name="Jain P."/>
            <person name="Kilaru S."/>
            <person name="Labbe J."/>
            <person name="Lin Y.C."/>
            <person name="Legue V."/>
            <person name="Le Tacon F."/>
            <person name="Marmeisse R."/>
            <person name="Melayah D."/>
            <person name="Montanini B."/>
            <person name="Muratet M."/>
            <person name="Nehls U."/>
            <person name="Niculita-Hirzel H."/>
            <person name="Oudot-Le Secq M.P."/>
            <person name="Peter M."/>
            <person name="Quesneville H."/>
            <person name="Rajashekar B."/>
            <person name="Reich M."/>
            <person name="Rouhier N."/>
            <person name="Schmutz J."/>
            <person name="Yin T."/>
            <person name="Chalot M."/>
            <person name="Henrissat B."/>
            <person name="Kuees U."/>
            <person name="Lucas S."/>
            <person name="Van de Peer Y."/>
            <person name="Podila G.K."/>
            <person name="Polle A."/>
            <person name="Pukkila P.J."/>
            <person name="Richardson P.M."/>
            <person name="Rouze P."/>
            <person name="Sanders I.R."/>
            <person name="Stajich J.E."/>
            <person name="Tunlid A."/>
            <person name="Tuskan G."/>
            <person name="Grigoriev I.V."/>
        </authorList>
    </citation>
    <scope>NUCLEOTIDE SEQUENCE [LARGE SCALE GENOMIC DNA]</scope>
    <source>
        <strain evidence="11">S238N-H82 / ATCC MYA-4686</strain>
    </source>
</reference>
<evidence type="ECO:0000313" key="11">
    <source>
        <dbReference type="Proteomes" id="UP000001194"/>
    </source>
</evidence>
<feature type="transmembrane region" description="Helical" evidence="8">
    <location>
        <begin position="429"/>
        <end position="450"/>
    </location>
</feature>
<keyword evidence="11" id="KW-1185">Reference proteome</keyword>
<evidence type="ECO:0000256" key="5">
    <source>
        <dbReference type="ARBA" id="ARBA00023065"/>
    </source>
</evidence>
<evidence type="ECO:0000259" key="9">
    <source>
        <dbReference type="Pfam" id="PF01699"/>
    </source>
</evidence>
<dbReference type="GeneID" id="6070565"/>
<feature type="transmembrane region" description="Helical" evidence="8">
    <location>
        <begin position="171"/>
        <end position="195"/>
    </location>
</feature>
<dbReference type="PANTHER" id="PTHR31503">
    <property type="entry name" value="VACUOLAR CALCIUM ION TRANSPORTER"/>
    <property type="match status" value="1"/>
</dbReference>
<keyword evidence="2" id="KW-0813">Transport</keyword>
<feature type="transmembrane region" description="Helical" evidence="8">
    <location>
        <begin position="457"/>
        <end position="477"/>
    </location>
</feature>
<evidence type="ECO:0000313" key="10">
    <source>
        <dbReference type="EMBL" id="EDR14197.1"/>
    </source>
</evidence>
<dbReference type="GO" id="GO:0000329">
    <property type="term" value="C:fungal-type vacuole membrane"/>
    <property type="evidence" value="ECO:0007669"/>
    <property type="project" value="TreeGrafter"/>
</dbReference>
<gene>
    <name evidence="10" type="ORF">LACBIDRAFT_305782</name>
</gene>
<proteinExistence type="predicted"/>
<dbReference type="OrthoDB" id="1699231at2759"/>
<feature type="transmembrane region" description="Helical" evidence="8">
    <location>
        <begin position="360"/>
        <end position="383"/>
    </location>
</feature>
<evidence type="ECO:0000256" key="3">
    <source>
        <dbReference type="ARBA" id="ARBA00022692"/>
    </source>
</evidence>
<organism evidence="11">
    <name type="scientific">Laccaria bicolor (strain S238N-H82 / ATCC MYA-4686)</name>
    <name type="common">Bicoloured deceiver</name>
    <name type="synonym">Laccaria laccata var. bicolor</name>
    <dbReference type="NCBI Taxonomy" id="486041"/>
    <lineage>
        <taxon>Eukaryota</taxon>
        <taxon>Fungi</taxon>
        <taxon>Dikarya</taxon>
        <taxon>Basidiomycota</taxon>
        <taxon>Agaricomycotina</taxon>
        <taxon>Agaricomycetes</taxon>
        <taxon>Agaricomycetidae</taxon>
        <taxon>Agaricales</taxon>
        <taxon>Agaricineae</taxon>
        <taxon>Hydnangiaceae</taxon>
        <taxon>Laccaria</taxon>
    </lineage>
</organism>
<feature type="compositionally biased region" description="Polar residues" evidence="7">
    <location>
        <begin position="41"/>
        <end position="51"/>
    </location>
</feature>
<keyword evidence="6 8" id="KW-0472">Membrane</keyword>
<dbReference type="InParanoid" id="B0CRX6"/>
<dbReference type="HOGENOM" id="CLU_008721_4_3_1"/>
<dbReference type="InterPro" id="IPR004713">
    <property type="entry name" value="CaH_exchang"/>
</dbReference>
<feature type="transmembrane region" description="Helical" evidence="8">
    <location>
        <begin position="319"/>
        <end position="340"/>
    </location>
</feature>
<dbReference type="KEGG" id="lbc:LACBIDRAFT_305782"/>
<comment type="subcellular location">
    <subcellularLocation>
        <location evidence="1">Endomembrane system</location>
        <topology evidence="1">Multi-pass membrane protein</topology>
    </subcellularLocation>
</comment>
<sequence>MAAQPEATFSTRQRTVIVRPRDEEEAIQSSNGQHLHAVNMKSPTKSENSHMSMHLPDKKELVHLWDRFTRKGKRKIGVVESLRAIFYSSWLNIFLLLIIPAWVSRFRHFSPTVTFTLTFLTIIPLERLFDYGGEQLAHYLGIELGDLIIITLNNTVEATLAIILLKKCELVILKSTIVGVVILHLLLVPGTAFVTGGARIIEQDLHPHLTELNHSLLTLGVLSLMVPAAFFAAIDGGFVPTTSGAVNPVVNDEIRGMFLKMSRGVAILLLCVYICSRIYLHNPPGDDNALSLHLAADAPEAFKHEATHLQETDPEVNQWVCLVMLATCIALMAATAEFMVESIEFVRESGHIQVEWFGLILLPMVSFAADGTVASAFFVQYLFRHFFREPTPPTTLAKGRAIDLSIQFTLFWMPFFVLLGWWIGKPMTLLFDLFEVCVLIGACFIVNYVTADSKTNWAEGVAMVSFYIMIALCSWFYTGQTEVNFMSQCGTVAAAIAKAATGSSEA</sequence>
<feature type="region of interest" description="Disordered" evidence="7">
    <location>
        <begin position="28"/>
        <end position="52"/>
    </location>
</feature>
<evidence type="ECO:0000256" key="4">
    <source>
        <dbReference type="ARBA" id="ARBA00022989"/>
    </source>
</evidence>
<feature type="transmembrane region" description="Helical" evidence="8">
    <location>
        <begin position="141"/>
        <end position="165"/>
    </location>
</feature>
<dbReference type="GO" id="GO:0012505">
    <property type="term" value="C:endomembrane system"/>
    <property type="evidence" value="ECO:0007669"/>
    <property type="project" value="UniProtKB-SubCell"/>
</dbReference>
<evidence type="ECO:0000256" key="8">
    <source>
        <dbReference type="SAM" id="Phobius"/>
    </source>
</evidence>
<evidence type="ECO:0000256" key="7">
    <source>
        <dbReference type="SAM" id="MobiDB-lite"/>
    </source>
</evidence>
<name>B0CRX6_LACBS</name>
<keyword evidence="5" id="KW-0406">Ion transport</keyword>
<dbReference type="GO" id="GO:0006874">
    <property type="term" value="P:intracellular calcium ion homeostasis"/>
    <property type="evidence" value="ECO:0007669"/>
    <property type="project" value="TreeGrafter"/>
</dbReference>
<evidence type="ECO:0000256" key="6">
    <source>
        <dbReference type="ARBA" id="ARBA00023136"/>
    </source>
</evidence>
<protein>
    <submittedName>
        <fullName evidence="10">Predicted protein</fullName>
    </submittedName>
</protein>
<feature type="transmembrane region" description="Helical" evidence="8">
    <location>
        <begin position="84"/>
        <end position="103"/>
    </location>
</feature>
<dbReference type="InterPro" id="IPR004837">
    <property type="entry name" value="NaCa_Exmemb"/>
</dbReference>
<dbReference type="PANTHER" id="PTHR31503:SF20">
    <property type="entry name" value="CA(2+)_H(+) EXCHANGER, PUTATIVE (EUROFUNG)-RELATED"/>
    <property type="match status" value="1"/>
</dbReference>
<dbReference type="AlphaFoldDB" id="B0CRX6"/>
<feature type="domain" description="Sodium/calcium exchanger membrane region" evidence="9">
    <location>
        <begin position="112"/>
        <end position="276"/>
    </location>
</feature>
<keyword evidence="4 8" id="KW-1133">Transmembrane helix</keyword>
<dbReference type="Proteomes" id="UP000001194">
    <property type="component" value="Unassembled WGS sequence"/>
</dbReference>
<feature type="domain" description="Sodium/calcium exchanger membrane region" evidence="9">
    <location>
        <begin position="322"/>
        <end position="475"/>
    </location>
</feature>
<evidence type="ECO:0000256" key="2">
    <source>
        <dbReference type="ARBA" id="ARBA00022448"/>
    </source>
</evidence>
<feature type="transmembrane region" description="Helical" evidence="8">
    <location>
        <begin position="216"/>
        <end position="234"/>
    </location>
</feature>
<dbReference type="Pfam" id="PF01699">
    <property type="entry name" value="Na_Ca_ex"/>
    <property type="match status" value="2"/>
</dbReference>
<feature type="transmembrane region" description="Helical" evidence="8">
    <location>
        <begin position="404"/>
        <end position="423"/>
    </location>
</feature>
<dbReference type="RefSeq" id="XP_001874756.1">
    <property type="nucleotide sequence ID" value="XM_001874721.1"/>
</dbReference>
<dbReference type="EMBL" id="DS547092">
    <property type="protein sequence ID" value="EDR14197.1"/>
    <property type="molecule type" value="Genomic_DNA"/>
</dbReference>
<evidence type="ECO:0000256" key="1">
    <source>
        <dbReference type="ARBA" id="ARBA00004127"/>
    </source>
</evidence>